<keyword evidence="1 3" id="KW-0032">Aminotransferase</keyword>
<dbReference type="InterPro" id="IPR015424">
    <property type="entry name" value="PyrdxlP-dep_Trfase"/>
</dbReference>
<comment type="cofactor">
    <cofactor evidence="1">
        <name>pyridoxal 5'-phosphate</name>
        <dbReference type="ChEBI" id="CHEBI:597326"/>
    </cofactor>
</comment>
<dbReference type="NCBIfam" id="NF005305">
    <property type="entry name" value="PRK06836.1"/>
    <property type="match status" value="1"/>
</dbReference>
<dbReference type="PANTHER" id="PTHR42691">
    <property type="entry name" value="ASPARTATE AMINOTRANSFERASE YHDR-RELATED"/>
    <property type="match status" value="1"/>
</dbReference>
<dbReference type="GO" id="GO:0030170">
    <property type="term" value="F:pyridoxal phosphate binding"/>
    <property type="evidence" value="ECO:0007669"/>
    <property type="project" value="InterPro"/>
</dbReference>
<dbReference type="OrthoDB" id="9804474at2"/>
<dbReference type="InterPro" id="IPR004838">
    <property type="entry name" value="NHTrfase_class1_PyrdxlP-BS"/>
</dbReference>
<dbReference type="PROSITE" id="PS00105">
    <property type="entry name" value="AA_TRANSFER_CLASS_1"/>
    <property type="match status" value="1"/>
</dbReference>
<dbReference type="InterPro" id="IPR015422">
    <property type="entry name" value="PyrdxlP-dep_Trfase_small"/>
</dbReference>
<dbReference type="RefSeq" id="WP_068516359.1">
    <property type="nucleotide sequence ID" value="NZ_AP014945.1"/>
</dbReference>
<comment type="similarity">
    <text evidence="1">Belongs to the class-I pyridoxal-phosphate-dependent aminotransferase family.</text>
</comment>
<dbReference type="STRING" id="1653476.THC_1774"/>
<dbReference type="PRINTS" id="PR00753">
    <property type="entry name" value="ACCSYNTHASE"/>
</dbReference>
<dbReference type="SUPFAM" id="SSF53383">
    <property type="entry name" value="PLP-dependent transferases"/>
    <property type="match status" value="1"/>
</dbReference>
<keyword evidence="1 3" id="KW-0808">Transferase</keyword>
<dbReference type="CDD" id="cd00609">
    <property type="entry name" value="AAT_like"/>
    <property type="match status" value="1"/>
</dbReference>
<reference evidence="4" key="2">
    <citation type="journal article" date="2016" name="Int. J. Syst. Evol. Microbiol.">
        <title>Caldimicrobium thiodismutans sp. nov., a sulfur-disproportionating bacterium isolated from a hot spring.</title>
        <authorList>
            <person name="Kojima H."/>
            <person name="Umezawa K."/>
            <person name="Fukui M."/>
        </authorList>
    </citation>
    <scope>NUCLEOTIDE SEQUENCE [LARGE SCALE GENOMIC DNA]</scope>
    <source>
        <strain evidence="4">TF1</strain>
    </source>
</reference>
<dbReference type="Gene3D" id="3.40.640.10">
    <property type="entry name" value="Type I PLP-dependent aspartate aminotransferase-like (Major domain)"/>
    <property type="match status" value="1"/>
</dbReference>
<evidence type="ECO:0000313" key="3">
    <source>
        <dbReference type="EMBL" id="BAU24133.1"/>
    </source>
</evidence>
<proteinExistence type="inferred from homology"/>
<dbReference type="PATRIC" id="fig|1653476.3.peg.1850"/>
<dbReference type="Gene3D" id="3.90.1150.10">
    <property type="entry name" value="Aspartate Aminotransferase, domain 1"/>
    <property type="match status" value="2"/>
</dbReference>
<gene>
    <name evidence="3" type="ORF">THC_1774</name>
</gene>
<accession>A0A0U5BZ86</accession>
<dbReference type="GO" id="GO:0008483">
    <property type="term" value="F:transaminase activity"/>
    <property type="evidence" value="ECO:0007669"/>
    <property type="project" value="UniProtKB-KW"/>
</dbReference>
<dbReference type="PANTHER" id="PTHR42691:SF1">
    <property type="entry name" value="ASPARTATE AMINOTRANSFERASE YHDR-RELATED"/>
    <property type="match status" value="1"/>
</dbReference>
<dbReference type="InterPro" id="IPR004839">
    <property type="entry name" value="Aminotransferase_I/II_large"/>
</dbReference>
<dbReference type="EMBL" id="AP014945">
    <property type="protein sequence ID" value="BAU24133.1"/>
    <property type="molecule type" value="Genomic_DNA"/>
</dbReference>
<name>A0A0U5BZ86_9BACT</name>
<evidence type="ECO:0000259" key="2">
    <source>
        <dbReference type="Pfam" id="PF00155"/>
    </source>
</evidence>
<dbReference type="KEGG" id="cthi:THC_1774"/>
<dbReference type="AlphaFoldDB" id="A0A0U5BZ86"/>
<organism evidence="3 4">
    <name type="scientific">Caldimicrobium thiodismutans</name>
    <dbReference type="NCBI Taxonomy" id="1653476"/>
    <lineage>
        <taxon>Bacteria</taxon>
        <taxon>Pseudomonadati</taxon>
        <taxon>Thermodesulfobacteriota</taxon>
        <taxon>Thermodesulfobacteria</taxon>
        <taxon>Thermodesulfobacteriales</taxon>
        <taxon>Thermodesulfobacteriaceae</taxon>
        <taxon>Caldimicrobium</taxon>
    </lineage>
</organism>
<dbReference type="Proteomes" id="UP000068196">
    <property type="component" value="Chromosome"/>
</dbReference>
<protein>
    <recommendedName>
        <fullName evidence="1">Aminotransferase</fullName>
        <ecNumber evidence="1">2.6.1.-</ecNumber>
    </recommendedName>
</protein>
<feature type="domain" description="Aminotransferase class I/classII large" evidence="2">
    <location>
        <begin position="35"/>
        <end position="375"/>
    </location>
</feature>
<evidence type="ECO:0000313" key="4">
    <source>
        <dbReference type="Proteomes" id="UP000068196"/>
    </source>
</evidence>
<sequence>MSLSKQIENYLERSSWIRKMFEEGLKLKKLHGPDKVFDLSLGNPDLPPPVEVKETLKKLAENYNPDLHRYMPNAGFPEVREIMAKKVSKEQGINVSSNEIIMTCGAAGALNIIFKTILDPGDEVIFPSPFFVEYFFYVENHQGKPIPVRTQEDFSLDLQALERAITPKTKAVLINSPNNPTGQVYTSSEIEGLANLLKEKGKLYGKTIYLVSDEPYRNLIFDKVEVPSIFKYYSESFVAYSFSKELSLAGERIGFVAVHPEMSARAKILDGLILANRILGFVNAPALAQRIVAECAFARVAVEIYKKRRDLLCSMLEEGGLEFVKPKGSFFMFPKVPMDDVKFCEILKEELILAVPGRGFGVPNHIRLAFCVSEDVILKMRPNFLRACERAKEQS</sequence>
<dbReference type="Pfam" id="PF00155">
    <property type="entry name" value="Aminotran_1_2"/>
    <property type="match status" value="1"/>
</dbReference>
<dbReference type="EC" id="2.6.1.-" evidence="1"/>
<dbReference type="InterPro" id="IPR015421">
    <property type="entry name" value="PyrdxlP-dep_Trfase_major"/>
</dbReference>
<reference evidence="3 4" key="1">
    <citation type="journal article" date="2016" name="Int. J. Syst. Evol. Microbiol.">
        <title>Caldimicrobium thiodismutans sp. nov., a sulfur-disproportionating bacterium isolated from a hot spring, and emended description of the genus Caldimicrobium.</title>
        <authorList>
            <person name="Kojima H."/>
            <person name="Umezawa K."/>
            <person name="Fukui M."/>
        </authorList>
    </citation>
    <scope>NUCLEOTIDE SEQUENCE [LARGE SCALE GENOMIC DNA]</scope>
    <source>
        <strain evidence="3 4">TF1</strain>
    </source>
</reference>
<keyword evidence="4" id="KW-1185">Reference proteome</keyword>
<evidence type="ECO:0000256" key="1">
    <source>
        <dbReference type="RuleBase" id="RU000481"/>
    </source>
</evidence>